<evidence type="ECO:0000313" key="7">
    <source>
        <dbReference type="Proteomes" id="UP000315343"/>
    </source>
</evidence>
<feature type="domain" description="Sigma-54 factor interaction" evidence="5">
    <location>
        <begin position="148"/>
        <end position="378"/>
    </location>
</feature>
<dbReference type="PANTHER" id="PTHR32071:SF57">
    <property type="entry name" value="C4-DICARBOXYLATE TRANSPORT TRANSCRIPTIONAL REGULATORY PROTEIN DCTD"/>
    <property type="match status" value="1"/>
</dbReference>
<dbReference type="Pfam" id="PF02954">
    <property type="entry name" value="HTH_8"/>
    <property type="match status" value="1"/>
</dbReference>
<dbReference type="GO" id="GO:0006355">
    <property type="term" value="P:regulation of DNA-templated transcription"/>
    <property type="evidence" value="ECO:0007669"/>
    <property type="project" value="InterPro"/>
</dbReference>
<dbReference type="InterPro" id="IPR025662">
    <property type="entry name" value="Sigma_54_int_dom_ATP-bd_1"/>
</dbReference>
<dbReference type="Pfam" id="PF25601">
    <property type="entry name" value="AAA_lid_14"/>
    <property type="match status" value="1"/>
</dbReference>
<dbReference type="InterPro" id="IPR002197">
    <property type="entry name" value="HTH_Fis"/>
</dbReference>
<dbReference type="InterPro" id="IPR009057">
    <property type="entry name" value="Homeodomain-like_sf"/>
</dbReference>
<dbReference type="PRINTS" id="PR01590">
    <property type="entry name" value="HTHFIS"/>
</dbReference>
<sequence length="474" mass="53802">MLNVPMHCIELILEQAGIIAITDKYARYTFVNKMWQHDTGISEKEALGKYAHEIIEGSRAIAAITSGKVLTADMFIKKKDGTSLPGVMTYYPIFNSNEVIGCFIYSSFESMEQAFAFSEKLESITAEYEFLKGEMRKRSGVKYSVDDIIGKSDAVKLLKEHIYQAGASNSTVLIEGETGTGKELVAHSIHACSLRNIFPFVKVNCSAIPASLMESEFFGYEEGTFTGAKKGGQKGKFEIAHLGSIFLDEINQMDMTMQPKLLRVLQEKEIERIGSSESIPIDTRVITASNTSLREMIRRNQFRSDLYYRLNIINIVIPPLRSRREDIPILVDNMIEKISNKVGREIDGISNKAIEYLKYRDWPGNIRELQNVIEKAMNVSRKSNLSLEDFKKFESYEAFTSGNRIANEEMSSSNENDSPLMLMNKKNNIEKSTILDVLEMCEYNKSKAAKKLGISRTLLYQKLRKYNIEIEEVM</sequence>
<evidence type="ECO:0000256" key="1">
    <source>
        <dbReference type="ARBA" id="ARBA00022741"/>
    </source>
</evidence>
<dbReference type="Proteomes" id="UP000315343">
    <property type="component" value="Unassembled WGS sequence"/>
</dbReference>
<dbReference type="PROSITE" id="PS50045">
    <property type="entry name" value="SIGMA54_INTERACT_4"/>
    <property type="match status" value="1"/>
</dbReference>
<dbReference type="SMART" id="SM00382">
    <property type="entry name" value="AAA"/>
    <property type="match status" value="1"/>
</dbReference>
<evidence type="ECO:0000256" key="2">
    <source>
        <dbReference type="ARBA" id="ARBA00022840"/>
    </source>
</evidence>
<protein>
    <submittedName>
        <fullName evidence="6">Transcriptional regulator with PAS, ATPase and Fis domain</fullName>
    </submittedName>
</protein>
<name>A0A562J1J6_9FIRM</name>
<proteinExistence type="predicted"/>
<dbReference type="PANTHER" id="PTHR32071">
    <property type="entry name" value="TRANSCRIPTIONAL REGULATORY PROTEIN"/>
    <property type="match status" value="1"/>
</dbReference>
<dbReference type="RefSeq" id="WP_212633503.1">
    <property type="nucleotide sequence ID" value="NZ_JBCFAR010000007.1"/>
</dbReference>
<dbReference type="InterPro" id="IPR027417">
    <property type="entry name" value="P-loop_NTPase"/>
</dbReference>
<dbReference type="Pfam" id="PF00158">
    <property type="entry name" value="Sigma54_activat"/>
    <property type="match status" value="1"/>
</dbReference>
<dbReference type="PROSITE" id="PS00688">
    <property type="entry name" value="SIGMA54_INTERACT_3"/>
    <property type="match status" value="1"/>
</dbReference>
<dbReference type="InterPro" id="IPR025944">
    <property type="entry name" value="Sigma_54_int_dom_CS"/>
</dbReference>
<dbReference type="FunFam" id="3.40.50.300:FF:000006">
    <property type="entry name" value="DNA-binding transcriptional regulator NtrC"/>
    <property type="match status" value="1"/>
</dbReference>
<dbReference type="CDD" id="cd00009">
    <property type="entry name" value="AAA"/>
    <property type="match status" value="1"/>
</dbReference>
<organism evidence="6 7">
    <name type="scientific">Sedimentibacter saalensis</name>
    <dbReference type="NCBI Taxonomy" id="130788"/>
    <lineage>
        <taxon>Bacteria</taxon>
        <taxon>Bacillati</taxon>
        <taxon>Bacillota</taxon>
        <taxon>Tissierellia</taxon>
        <taxon>Sedimentibacter</taxon>
    </lineage>
</organism>
<dbReference type="SUPFAM" id="SSF55785">
    <property type="entry name" value="PYP-like sensor domain (PAS domain)"/>
    <property type="match status" value="1"/>
</dbReference>
<keyword evidence="4" id="KW-0804">Transcription</keyword>
<evidence type="ECO:0000256" key="3">
    <source>
        <dbReference type="ARBA" id="ARBA00023015"/>
    </source>
</evidence>
<evidence type="ECO:0000313" key="6">
    <source>
        <dbReference type="EMBL" id="TWH76990.1"/>
    </source>
</evidence>
<keyword evidence="1" id="KW-0547">Nucleotide-binding</keyword>
<dbReference type="AlphaFoldDB" id="A0A562J1J6"/>
<dbReference type="Gene3D" id="1.10.8.60">
    <property type="match status" value="1"/>
</dbReference>
<comment type="caution">
    <text evidence="6">The sequence shown here is derived from an EMBL/GenBank/DDBJ whole genome shotgun (WGS) entry which is preliminary data.</text>
</comment>
<evidence type="ECO:0000256" key="4">
    <source>
        <dbReference type="ARBA" id="ARBA00023163"/>
    </source>
</evidence>
<dbReference type="InterPro" id="IPR058031">
    <property type="entry name" value="AAA_lid_NorR"/>
</dbReference>
<keyword evidence="7" id="KW-1185">Reference proteome</keyword>
<reference evidence="6 7" key="1">
    <citation type="submission" date="2019-07" db="EMBL/GenBank/DDBJ databases">
        <title>Genomic Encyclopedia of Type Strains, Phase I: the one thousand microbial genomes (KMG-I) project.</title>
        <authorList>
            <person name="Kyrpides N."/>
        </authorList>
    </citation>
    <scope>NUCLEOTIDE SEQUENCE [LARGE SCALE GENOMIC DNA]</scope>
    <source>
        <strain evidence="6 7">DSM 13558</strain>
    </source>
</reference>
<dbReference type="SUPFAM" id="SSF52540">
    <property type="entry name" value="P-loop containing nucleoside triphosphate hydrolases"/>
    <property type="match status" value="1"/>
</dbReference>
<dbReference type="InterPro" id="IPR035965">
    <property type="entry name" value="PAS-like_dom_sf"/>
</dbReference>
<dbReference type="Gene3D" id="3.30.450.20">
    <property type="entry name" value="PAS domain"/>
    <property type="match status" value="1"/>
</dbReference>
<dbReference type="GO" id="GO:0005524">
    <property type="term" value="F:ATP binding"/>
    <property type="evidence" value="ECO:0007669"/>
    <property type="project" value="UniProtKB-KW"/>
</dbReference>
<gene>
    <name evidence="6" type="ORF">LY60_03466</name>
</gene>
<accession>A0A562J1J6</accession>
<dbReference type="GO" id="GO:0043565">
    <property type="term" value="F:sequence-specific DNA binding"/>
    <property type="evidence" value="ECO:0007669"/>
    <property type="project" value="InterPro"/>
</dbReference>
<dbReference type="Gene3D" id="3.40.50.300">
    <property type="entry name" value="P-loop containing nucleotide triphosphate hydrolases"/>
    <property type="match status" value="1"/>
</dbReference>
<dbReference type="Gene3D" id="1.10.10.60">
    <property type="entry name" value="Homeodomain-like"/>
    <property type="match status" value="1"/>
</dbReference>
<dbReference type="EMBL" id="VLKH01000014">
    <property type="protein sequence ID" value="TWH76990.1"/>
    <property type="molecule type" value="Genomic_DNA"/>
</dbReference>
<dbReference type="SUPFAM" id="SSF46689">
    <property type="entry name" value="Homeodomain-like"/>
    <property type="match status" value="1"/>
</dbReference>
<keyword evidence="3" id="KW-0805">Transcription regulation</keyword>
<evidence type="ECO:0000259" key="5">
    <source>
        <dbReference type="PROSITE" id="PS50045"/>
    </source>
</evidence>
<dbReference type="InterPro" id="IPR002078">
    <property type="entry name" value="Sigma_54_int"/>
</dbReference>
<keyword evidence="2" id="KW-0067">ATP-binding</keyword>
<dbReference type="PROSITE" id="PS00675">
    <property type="entry name" value="SIGMA54_INTERACT_1"/>
    <property type="match status" value="1"/>
</dbReference>
<dbReference type="InterPro" id="IPR003593">
    <property type="entry name" value="AAA+_ATPase"/>
</dbReference>